<feature type="domain" description="Nitroreductase" evidence="3">
    <location>
        <begin position="25"/>
        <end position="170"/>
    </location>
</feature>
<comment type="similarity">
    <text evidence="1">Belongs to the nitroreductase family.</text>
</comment>
<evidence type="ECO:0000313" key="5">
    <source>
        <dbReference type="Proteomes" id="UP000515860"/>
    </source>
</evidence>
<protein>
    <submittedName>
        <fullName evidence="4">Nitroreductase family protein</fullName>
    </submittedName>
</protein>
<dbReference type="SUPFAM" id="SSF55469">
    <property type="entry name" value="FMN-dependent nitroreductase-like"/>
    <property type="match status" value="1"/>
</dbReference>
<dbReference type="InterPro" id="IPR029479">
    <property type="entry name" value="Nitroreductase"/>
</dbReference>
<accession>A0A7G9GID7</accession>
<dbReference type="AlphaFoldDB" id="A0A7G9GID7"/>
<evidence type="ECO:0000256" key="1">
    <source>
        <dbReference type="ARBA" id="ARBA00007118"/>
    </source>
</evidence>
<name>A0A7G9GID7_9FIRM</name>
<evidence type="ECO:0000259" key="3">
    <source>
        <dbReference type="Pfam" id="PF00881"/>
    </source>
</evidence>
<dbReference type="Pfam" id="PF00881">
    <property type="entry name" value="Nitroreductase"/>
    <property type="match status" value="1"/>
</dbReference>
<reference evidence="4 5" key="1">
    <citation type="submission" date="2020-08" db="EMBL/GenBank/DDBJ databases">
        <authorList>
            <person name="Liu C."/>
            <person name="Sun Q."/>
        </authorList>
    </citation>
    <scope>NUCLEOTIDE SEQUENCE [LARGE SCALE GENOMIC DNA]</scope>
    <source>
        <strain evidence="4 5">NSJ-29</strain>
    </source>
</reference>
<dbReference type="Proteomes" id="UP000515860">
    <property type="component" value="Chromosome"/>
</dbReference>
<gene>
    <name evidence="4" type="ORF">H9Q79_17285</name>
</gene>
<evidence type="ECO:0000313" key="4">
    <source>
        <dbReference type="EMBL" id="QNM10569.1"/>
    </source>
</evidence>
<dbReference type="PANTHER" id="PTHR43673">
    <property type="entry name" value="NAD(P)H NITROREDUCTASE YDGI-RELATED"/>
    <property type="match status" value="1"/>
</dbReference>
<keyword evidence="5" id="KW-1185">Reference proteome</keyword>
<keyword evidence="2" id="KW-0560">Oxidoreductase</keyword>
<dbReference type="GO" id="GO:0016491">
    <property type="term" value="F:oxidoreductase activity"/>
    <property type="evidence" value="ECO:0007669"/>
    <property type="project" value="UniProtKB-KW"/>
</dbReference>
<dbReference type="CDD" id="cd02062">
    <property type="entry name" value="Nitro_FMN_reductase"/>
    <property type="match status" value="1"/>
</dbReference>
<dbReference type="PANTHER" id="PTHR43673:SF10">
    <property type="entry name" value="NADH DEHYDROGENASE_NAD(P)H NITROREDUCTASE XCC3605-RELATED"/>
    <property type="match status" value="1"/>
</dbReference>
<evidence type="ECO:0000256" key="2">
    <source>
        <dbReference type="ARBA" id="ARBA00023002"/>
    </source>
</evidence>
<organism evidence="4 5">
    <name type="scientific">Wansuia hejianensis</name>
    <dbReference type="NCBI Taxonomy" id="2763667"/>
    <lineage>
        <taxon>Bacteria</taxon>
        <taxon>Bacillati</taxon>
        <taxon>Bacillota</taxon>
        <taxon>Clostridia</taxon>
        <taxon>Lachnospirales</taxon>
        <taxon>Lachnospiraceae</taxon>
        <taxon>Wansuia</taxon>
    </lineage>
</organism>
<dbReference type="Gene3D" id="3.40.109.10">
    <property type="entry name" value="NADH Oxidase"/>
    <property type="match status" value="1"/>
</dbReference>
<sequence>MAGGWISREVAPLAGKQEQLQELLTGRRTYRRFDQSKPVPDQVVREILRAQQVASSGNNRQRLRYLVIRTPELVEQVFPLTRWAASLPEGEGTPRPGEHPVMFIAVLEEKAAESRTTATDAGLALSNMTLAAWNYGVGSCIMGNIQRKPLKELLGVPDHMEIYLMAAFGYPACASRIREVSQGEDLAYYLDRDRDYVVPKLRIEEVTEYR</sequence>
<dbReference type="EMBL" id="CP060635">
    <property type="protein sequence ID" value="QNM10569.1"/>
    <property type="molecule type" value="Genomic_DNA"/>
</dbReference>
<dbReference type="InterPro" id="IPR000415">
    <property type="entry name" value="Nitroreductase-like"/>
</dbReference>
<proteinExistence type="inferred from homology"/>
<dbReference type="KEGG" id="whj:H9Q79_17285"/>